<evidence type="ECO:0000256" key="9">
    <source>
        <dbReference type="ARBA" id="ARBA00045441"/>
    </source>
</evidence>
<dbReference type="Pfam" id="PF01479">
    <property type="entry name" value="S4"/>
    <property type="match status" value="1"/>
</dbReference>
<evidence type="ECO:0000256" key="7">
    <source>
        <dbReference type="ARBA" id="ARBA00035254"/>
    </source>
</evidence>
<dbReference type="VEuPathDB" id="VectorBase:LLOJ001895"/>
<dbReference type="Proteomes" id="UP000092461">
    <property type="component" value="Unassembled WGS sequence"/>
</dbReference>
<dbReference type="AlphaFoldDB" id="A0A1B0ET12"/>
<dbReference type="PROSITE" id="PS50889">
    <property type="entry name" value="S4"/>
    <property type="match status" value="1"/>
</dbReference>
<keyword evidence="6 11" id="KW-0687">Ribonucleoprotein</keyword>
<feature type="domain" description="RNA-binding S4" evidence="12">
    <location>
        <begin position="109"/>
        <end position="173"/>
    </location>
</feature>
<evidence type="ECO:0000256" key="8">
    <source>
        <dbReference type="ARBA" id="ARBA00035410"/>
    </source>
</evidence>
<dbReference type="InterPro" id="IPR005710">
    <property type="entry name" value="Ribosomal_uS4_euk/arc"/>
</dbReference>
<proteinExistence type="inferred from homology"/>
<evidence type="ECO:0000256" key="11">
    <source>
        <dbReference type="RuleBase" id="RU003699"/>
    </source>
</evidence>
<dbReference type="GO" id="GO:0019843">
    <property type="term" value="F:rRNA binding"/>
    <property type="evidence" value="ECO:0007669"/>
    <property type="project" value="UniProtKB-KW"/>
</dbReference>
<dbReference type="SMART" id="SM00363">
    <property type="entry name" value="S4"/>
    <property type="match status" value="1"/>
</dbReference>
<dbReference type="Pfam" id="PF00163">
    <property type="entry name" value="Ribosomal_S4"/>
    <property type="match status" value="1"/>
</dbReference>
<dbReference type="NCBIfam" id="TIGR01018">
    <property type="entry name" value="uS4_arch"/>
    <property type="match status" value="1"/>
</dbReference>
<evidence type="ECO:0000259" key="13">
    <source>
        <dbReference type="SMART" id="SM01390"/>
    </source>
</evidence>
<reference evidence="14" key="2">
    <citation type="journal article" date="2020" name="BMC">
        <title>Leishmania infection induces a limited differential gene expression in the sand fly midgut.</title>
        <authorList>
            <person name="Coutinho-Abreu I.V."/>
            <person name="Serafim T.D."/>
            <person name="Meneses C."/>
            <person name="Kamhawi S."/>
            <person name="Oliveira F."/>
            <person name="Valenzuela J.G."/>
        </authorList>
    </citation>
    <scope>NUCLEOTIDE SEQUENCE</scope>
    <source>
        <strain evidence="14">Jacobina</strain>
        <tissue evidence="14">Midgut</tissue>
    </source>
</reference>
<dbReference type="GO" id="GO:0022627">
    <property type="term" value="C:cytosolic small ribosomal subunit"/>
    <property type="evidence" value="ECO:0007669"/>
    <property type="project" value="TreeGrafter"/>
</dbReference>
<dbReference type="GO" id="GO:0042274">
    <property type="term" value="P:ribosomal small subunit biogenesis"/>
    <property type="evidence" value="ECO:0007669"/>
    <property type="project" value="TreeGrafter"/>
</dbReference>
<evidence type="ECO:0000256" key="5">
    <source>
        <dbReference type="ARBA" id="ARBA00022980"/>
    </source>
</evidence>
<evidence type="ECO:0000256" key="3">
    <source>
        <dbReference type="ARBA" id="ARBA00022730"/>
    </source>
</evidence>
<dbReference type="SUPFAM" id="SSF55174">
    <property type="entry name" value="Alpha-L RNA-binding motif"/>
    <property type="match status" value="1"/>
</dbReference>
<dbReference type="InterPro" id="IPR022801">
    <property type="entry name" value="Ribosomal_uS4"/>
</dbReference>
<dbReference type="GO" id="GO:0006412">
    <property type="term" value="P:translation"/>
    <property type="evidence" value="ECO:0007669"/>
    <property type="project" value="InterPro"/>
</dbReference>
<evidence type="ECO:0000259" key="12">
    <source>
        <dbReference type="SMART" id="SM00363"/>
    </source>
</evidence>
<dbReference type="SMART" id="SM01390">
    <property type="entry name" value="Ribosomal_S4"/>
    <property type="match status" value="1"/>
</dbReference>
<dbReference type="InterPro" id="IPR001912">
    <property type="entry name" value="Ribosomal_uS4_N"/>
</dbReference>
<dbReference type="NCBIfam" id="NF003139">
    <property type="entry name" value="PRK04051.1"/>
    <property type="match status" value="1"/>
</dbReference>
<dbReference type="InterPro" id="IPR036986">
    <property type="entry name" value="S4_RNA-bd_sf"/>
</dbReference>
<evidence type="ECO:0000256" key="6">
    <source>
        <dbReference type="ARBA" id="ARBA00023274"/>
    </source>
</evidence>
<dbReference type="EnsemblMetazoa" id="LLOJ001895-RA">
    <property type="protein sequence ID" value="LLOJ001895-PA"/>
    <property type="gene ID" value="LLOJ001895"/>
</dbReference>
<comment type="function">
    <text evidence="9">Component of the small ribosomal subunit. The ribosome is a large ribonucleoprotein complex responsible for the synthesis of proteins in the cell. Part of the small subunit (SSU) processome, first precursor of the small eukaryotic ribosomal subunit. During the assembly of the SSU processome in the nucleolus, many ribosome biogenesis factors, an RNA chaperone and ribosomal proteins associate with the nascent pre-rRNA and work in concert to generate RNA folding, modifications, rearrangements and cleavage as well as targeted degradation of pre-ribosomal RNA by the RNA exosome.</text>
</comment>
<evidence type="ECO:0000313" key="16">
    <source>
        <dbReference type="Proteomes" id="UP000092461"/>
    </source>
</evidence>
<keyword evidence="16" id="KW-1185">Reference proteome</keyword>
<name>A0A1B0ET12_LUTLO</name>
<feature type="domain" description="Small ribosomal subunit protein uS4 N-terminal" evidence="13">
    <location>
        <begin position="4"/>
        <end position="108"/>
    </location>
</feature>
<dbReference type="CDD" id="cd00165">
    <property type="entry name" value="S4"/>
    <property type="match status" value="1"/>
</dbReference>
<organism evidence="15 16">
    <name type="scientific">Lutzomyia longipalpis</name>
    <name type="common">Sand fly</name>
    <dbReference type="NCBI Taxonomy" id="7200"/>
    <lineage>
        <taxon>Eukaryota</taxon>
        <taxon>Metazoa</taxon>
        <taxon>Ecdysozoa</taxon>
        <taxon>Arthropoda</taxon>
        <taxon>Hexapoda</taxon>
        <taxon>Insecta</taxon>
        <taxon>Pterygota</taxon>
        <taxon>Neoptera</taxon>
        <taxon>Endopterygota</taxon>
        <taxon>Diptera</taxon>
        <taxon>Nematocera</taxon>
        <taxon>Psychodoidea</taxon>
        <taxon>Psychodidae</taxon>
        <taxon>Lutzomyia</taxon>
        <taxon>Lutzomyia</taxon>
    </lineage>
</organism>
<dbReference type="PROSITE" id="PS00632">
    <property type="entry name" value="RIBOSOMAL_S4"/>
    <property type="match status" value="1"/>
</dbReference>
<evidence type="ECO:0000256" key="2">
    <source>
        <dbReference type="ARBA" id="ARBA00007465"/>
    </source>
</evidence>
<protein>
    <recommendedName>
        <fullName evidence="7">Small ribosomal subunit protein uS4</fullName>
    </recommendedName>
    <alternativeName>
        <fullName evidence="8">40S ribosomal protein S9</fullName>
    </alternativeName>
</protein>
<accession>A0A1B0ET12</accession>
<dbReference type="GO" id="GO:0003735">
    <property type="term" value="F:structural constituent of ribosome"/>
    <property type="evidence" value="ECO:0007669"/>
    <property type="project" value="InterPro"/>
</dbReference>
<keyword evidence="4 10" id="KW-0694">RNA-binding</keyword>
<reference evidence="16" key="1">
    <citation type="submission" date="2012-05" db="EMBL/GenBank/DDBJ databases">
        <title>Whole Genome Assembly of Lutzomyia longipalpis.</title>
        <authorList>
            <person name="Richards S."/>
            <person name="Qu C."/>
            <person name="Dillon R."/>
            <person name="Worley K."/>
            <person name="Scherer S."/>
            <person name="Batterton M."/>
            <person name="Taylor A."/>
            <person name="Hawes A."/>
            <person name="Hernandez B."/>
            <person name="Kovar C."/>
            <person name="Mandapat C."/>
            <person name="Pham C."/>
            <person name="Qu C."/>
            <person name="Jing C."/>
            <person name="Bess C."/>
            <person name="Bandaranaike D."/>
            <person name="Ngo D."/>
            <person name="Ongeri F."/>
            <person name="Arias F."/>
            <person name="Lara F."/>
            <person name="Weissenberger G."/>
            <person name="Kamau G."/>
            <person name="Han H."/>
            <person name="Shen H."/>
            <person name="Dinh H."/>
            <person name="Khalil I."/>
            <person name="Jones J."/>
            <person name="Shafer J."/>
            <person name="Jayaseelan J."/>
            <person name="Quiroz J."/>
            <person name="Blankenburg K."/>
            <person name="Nguyen L."/>
            <person name="Jackson L."/>
            <person name="Francisco L."/>
            <person name="Tang L.-Y."/>
            <person name="Pu L.-L."/>
            <person name="Perales L."/>
            <person name="Lorensuhewa L."/>
            <person name="Munidasa M."/>
            <person name="Coyle M."/>
            <person name="Taylor M."/>
            <person name="Puazo M."/>
            <person name="Firestine M."/>
            <person name="Scheel M."/>
            <person name="Javaid M."/>
            <person name="Wang M."/>
            <person name="Li M."/>
            <person name="Tabassum N."/>
            <person name="Saada N."/>
            <person name="Osuji N."/>
            <person name="Aqrawi P."/>
            <person name="Fu Q."/>
            <person name="Thornton R."/>
            <person name="Raj R."/>
            <person name="Goodspeed R."/>
            <person name="Mata R."/>
            <person name="Najjar R."/>
            <person name="Gubbala S."/>
            <person name="Lee S."/>
            <person name="Denson S."/>
            <person name="Patil S."/>
            <person name="Macmil S."/>
            <person name="Qi S."/>
            <person name="Matskevitch T."/>
            <person name="Palculict T."/>
            <person name="Mathew T."/>
            <person name="Vee V."/>
            <person name="Velamala V."/>
            <person name="Korchina V."/>
            <person name="Cai W."/>
            <person name="Liu W."/>
            <person name="Dai W."/>
            <person name="Zou X."/>
            <person name="Zhu Y."/>
            <person name="Zhang Y."/>
            <person name="Wu Y.-Q."/>
            <person name="Xin Y."/>
            <person name="Nazarath L."/>
            <person name="Kovar C."/>
            <person name="Han Y."/>
            <person name="Muzny D."/>
            <person name="Gibbs R."/>
        </authorList>
    </citation>
    <scope>NUCLEOTIDE SEQUENCE [LARGE SCALE GENOMIC DNA]</scope>
    <source>
        <strain evidence="16">Jacobina</strain>
    </source>
</reference>
<evidence type="ECO:0000256" key="1">
    <source>
        <dbReference type="ARBA" id="ARBA00004604"/>
    </source>
</evidence>
<evidence type="ECO:0000256" key="4">
    <source>
        <dbReference type="ARBA" id="ARBA00022884"/>
    </source>
</evidence>
<dbReference type="InterPro" id="IPR018079">
    <property type="entry name" value="Ribosomal_uS4_CS"/>
</dbReference>
<evidence type="ECO:0000313" key="14">
    <source>
        <dbReference type="EMBL" id="MBC1168857.1"/>
    </source>
</evidence>
<dbReference type="VEuPathDB" id="VectorBase:LLONM1_004930"/>
<comment type="similarity">
    <text evidence="2 11">Belongs to the universal ribosomal protein uS4 family.</text>
</comment>
<keyword evidence="5 11" id="KW-0689">Ribosomal protein</keyword>
<dbReference type="EMBL" id="AJWK01006342">
    <property type="status" value="NOT_ANNOTATED_CDS"/>
    <property type="molecule type" value="Genomic_DNA"/>
</dbReference>
<evidence type="ECO:0000256" key="10">
    <source>
        <dbReference type="PROSITE-ProRule" id="PRU00182"/>
    </source>
</evidence>
<reference evidence="15" key="3">
    <citation type="submission" date="2020-05" db="UniProtKB">
        <authorList>
            <consortium name="EnsemblMetazoa"/>
        </authorList>
    </citation>
    <scope>IDENTIFICATION</scope>
    <source>
        <strain evidence="15">Jacobina</strain>
    </source>
</reference>
<dbReference type="InterPro" id="IPR011992">
    <property type="entry name" value="EF-hand-dom_pair"/>
</dbReference>
<dbReference type="GO" id="GO:0005730">
    <property type="term" value="C:nucleolus"/>
    <property type="evidence" value="ECO:0007669"/>
    <property type="project" value="UniProtKB-SubCell"/>
</dbReference>
<dbReference type="FunFam" id="3.10.290.10:FF:000021">
    <property type="entry name" value="40S ribosomal protein S9"/>
    <property type="match status" value="1"/>
</dbReference>
<dbReference type="VEuPathDB" id="VectorBase:LLONM1_003700"/>
<dbReference type="InterPro" id="IPR002942">
    <property type="entry name" value="S4_RNA-bd"/>
</dbReference>
<dbReference type="EMBL" id="GITU01000154">
    <property type="protein sequence ID" value="MBC1168857.1"/>
    <property type="molecule type" value="Transcribed_RNA"/>
</dbReference>
<dbReference type="SUPFAM" id="SSF47473">
    <property type="entry name" value="EF-hand"/>
    <property type="match status" value="1"/>
</dbReference>
<comment type="subcellular location">
    <subcellularLocation>
        <location evidence="1">Nucleus</location>
        <location evidence="1">Nucleolus</location>
    </subcellularLocation>
</comment>
<dbReference type="Gene3D" id="1.10.238.10">
    <property type="entry name" value="EF-hand"/>
    <property type="match status" value="1"/>
</dbReference>
<dbReference type="PANTHER" id="PTHR11831:SF5">
    <property type="entry name" value="40S RIBOSOMAL PROTEIN S9"/>
    <property type="match status" value="1"/>
</dbReference>
<keyword evidence="3 10" id="KW-0699">rRNA-binding</keyword>
<dbReference type="Gene3D" id="3.10.290.10">
    <property type="entry name" value="RNA-binding S4 domain"/>
    <property type="match status" value="1"/>
</dbReference>
<sequence>MVNQRIPSVFSKTYVTPRRPYEKARLDQELRIIGDYGLRNKREVWRVKYTLAKIRKAARELLTLEERDDKRLFQGNALLRRLVRIGVLDESRMKLDYVLGLKIEDFLERRLQTQVFKLGLAKSYHHARVLIRQRHIRVRKQVVNIPSFIVRLDSQKHIDFSVKSPFGGGPPGRVKRKNLKKDQGDNISSAEIDSLPCEHGDVPRKCRSYGNKGAYGRDNGQSVSMWPGFSRQQENLSQQETLADAEHISTIAGSLGSIGTLSQCADEPVYDTDHTDLNSDYDEVELRRELLRDKWRQLFDTIDPEGFGEIPVDDFINALKTPEIQSQVPLNKRELLLERALKSKGPKGSGSVSFQEFVNVVSN</sequence>
<dbReference type="PANTHER" id="PTHR11831">
    <property type="entry name" value="30S 40S RIBOSOMAL PROTEIN"/>
    <property type="match status" value="1"/>
</dbReference>
<evidence type="ECO:0000313" key="15">
    <source>
        <dbReference type="EnsemblMetazoa" id="LLOJ001895-PA"/>
    </source>
</evidence>